<feature type="chain" id="PRO_5042155138" evidence="1">
    <location>
        <begin position="28"/>
        <end position="124"/>
    </location>
</feature>
<comment type="caution">
    <text evidence="2">The sequence shown here is derived from an EMBL/GenBank/DDBJ whole genome shotgun (WGS) entry which is preliminary data.</text>
</comment>
<evidence type="ECO:0000313" key="2">
    <source>
        <dbReference type="EMBL" id="KAH6824302.1"/>
    </source>
</evidence>
<evidence type="ECO:0000313" key="3">
    <source>
        <dbReference type="Proteomes" id="UP001190926"/>
    </source>
</evidence>
<organism evidence="2 3">
    <name type="scientific">Perilla frutescens var. hirtella</name>
    <name type="common">Perilla citriodora</name>
    <name type="synonym">Perilla setoyensis</name>
    <dbReference type="NCBI Taxonomy" id="608512"/>
    <lineage>
        <taxon>Eukaryota</taxon>
        <taxon>Viridiplantae</taxon>
        <taxon>Streptophyta</taxon>
        <taxon>Embryophyta</taxon>
        <taxon>Tracheophyta</taxon>
        <taxon>Spermatophyta</taxon>
        <taxon>Magnoliopsida</taxon>
        <taxon>eudicotyledons</taxon>
        <taxon>Gunneridae</taxon>
        <taxon>Pentapetalae</taxon>
        <taxon>asterids</taxon>
        <taxon>lamiids</taxon>
        <taxon>Lamiales</taxon>
        <taxon>Lamiaceae</taxon>
        <taxon>Nepetoideae</taxon>
        <taxon>Elsholtzieae</taxon>
        <taxon>Perilla</taxon>
    </lineage>
</organism>
<protein>
    <submittedName>
        <fullName evidence="2">Uncharacterized protein</fullName>
    </submittedName>
</protein>
<keyword evidence="3" id="KW-1185">Reference proteome</keyword>
<dbReference type="EMBL" id="SDAM02000368">
    <property type="protein sequence ID" value="KAH6824302.1"/>
    <property type="molecule type" value="Genomic_DNA"/>
</dbReference>
<accession>A0AAD4IZH3</accession>
<name>A0AAD4IZH3_PERFH</name>
<sequence length="124" mass="13634">MSILGGVALGTFLSCPLIIGYPNEVEAAEEIKLPLKLHADFIPSSSDGIHYSLPSLLLYVVHSKSQLKMSGRKWITGAENKSDKTKGTWTLREEQELIAALKESVARSWKCDNGFRMGDLGVLE</sequence>
<evidence type="ECO:0000256" key="1">
    <source>
        <dbReference type="SAM" id="SignalP"/>
    </source>
</evidence>
<proteinExistence type="predicted"/>
<gene>
    <name evidence="2" type="ORF">C2S53_015743</name>
</gene>
<dbReference type="AlphaFoldDB" id="A0AAD4IZH3"/>
<dbReference type="Proteomes" id="UP001190926">
    <property type="component" value="Unassembled WGS sequence"/>
</dbReference>
<reference evidence="2 3" key="1">
    <citation type="journal article" date="2021" name="Nat. Commun.">
        <title>Incipient diploidization of the medicinal plant Perilla within 10,000 years.</title>
        <authorList>
            <person name="Zhang Y."/>
            <person name="Shen Q."/>
            <person name="Leng L."/>
            <person name="Zhang D."/>
            <person name="Chen S."/>
            <person name="Shi Y."/>
            <person name="Ning Z."/>
            <person name="Chen S."/>
        </authorList>
    </citation>
    <scope>NUCLEOTIDE SEQUENCE [LARGE SCALE GENOMIC DNA]</scope>
    <source>
        <strain evidence="3">cv. PC099</strain>
    </source>
</reference>
<feature type="signal peptide" evidence="1">
    <location>
        <begin position="1"/>
        <end position="27"/>
    </location>
</feature>
<keyword evidence="1" id="KW-0732">Signal</keyword>